<dbReference type="SUPFAM" id="SSF50923">
    <property type="entry name" value="Hemopexin-like domain"/>
    <property type="match status" value="1"/>
</dbReference>
<dbReference type="InterPro" id="IPR006026">
    <property type="entry name" value="Peptidase_Metallo"/>
</dbReference>
<evidence type="ECO:0000256" key="1">
    <source>
        <dbReference type="ARBA" id="ARBA00001947"/>
    </source>
</evidence>
<feature type="domain" description="Peptidase metallopeptidase" evidence="9">
    <location>
        <begin position="126"/>
        <end position="294"/>
    </location>
</feature>
<dbReference type="MEROPS" id="M10.032"/>
<protein>
    <submittedName>
        <fullName evidence="10">Mp-nase</fullName>
    </submittedName>
</protein>
<dbReference type="InterPro" id="IPR024079">
    <property type="entry name" value="MetalloPept_cat_dom_sf"/>
</dbReference>
<evidence type="ECO:0000256" key="5">
    <source>
        <dbReference type="ARBA" id="ARBA00022729"/>
    </source>
</evidence>
<accession>A0A0C5B309</accession>
<dbReference type="SUPFAM" id="SSF55486">
    <property type="entry name" value="Metalloproteases ('zincins'), catalytic domain"/>
    <property type="match status" value="1"/>
</dbReference>
<dbReference type="GO" id="GO:0005615">
    <property type="term" value="C:extracellular space"/>
    <property type="evidence" value="ECO:0007669"/>
    <property type="project" value="TreeGrafter"/>
</dbReference>
<keyword evidence="7" id="KW-0862">Zinc</keyword>
<dbReference type="CDD" id="cd04278">
    <property type="entry name" value="ZnMc_MMP"/>
    <property type="match status" value="1"/>
</dbReference>
<comment type="similarity">
    <text evidence="2">Belongs to the peptidase M10A family.</text>
</comment>
<dbReference type="GO" id="GO:0006508">
    <property type="term" value="P:proteolysis"/>
    <property type="evidence" value="ECO:0007669"/>
    <property type="project" value="UniProtKB-KW"/>
</dbReference>
<evidence type="ECO:0000256" key="3">
    <source>
        <dbReference type="ARBA" id="ARBA00022670"/>
    </source>
</evidence>
<dbReference type="Gene3D" id="3.40.390.10">
    <property type="entry name" value="Collagenase (Catalytic Domain)"/>
    <property type="match status" value="1"/>
</dbReference>
<dbReference type="Pfam" id="PF00413">
    <property type="entry name" value="Peptidase_M10"/>
    <property type="match status" value="1"/>
</dbReference>
<dbReference type="InterPro" id="IPR001818">
    <property type="entry name" value="Pept_M10_metallopeptidase"/>
</dbReference>
<evidence type="ECO:0000313" key="10">
    <source>
        <dbReference type="EMBL" id="AJK91695.1"/>
    </source>
</evidence>
<keyword evidence="4" id="KW-0479">Metal-binding</keyword>
<evidence type="ECO:0000256" key="8">
    <source>
        <dbReference type="ARBA" id="ARBA00023049"/>
    </source>
</evidence>
<evidence type="ECO:0000256" key="2">
    <source>
        <dbReference type="ARBA" id="ARBA00010370"/>
    </source>
</evidence>
<dbReference type="PANTHER" id="PTHR10201:SF291">
    <property type="entry name" value="MATRIX METALLOPROTEINASE 1, ISOFORM C-RELATED"/>
    <property type="match status" value="1"/>
</dbReference>
<evidence type="ECO:0000256" key="7">
    <source>
        <dbReference type="ARBA" id="ARBA00022833"/>
    </source>
</evidence>
<dbReference type="GO" id="GO:0008270">
    <property type="term" value="F:zinc ion binding"/>
    <property type="evidence" value="ECO:0007669"/>
    <property type="project" value="InterPro"/>
</dbReference>
<evidence type="ECO:0000259" key="9">
    <source>
        <dbReference type="SMART" id="SM00235"/>
    </source>
</evidence>
<dbReference type="GO" id="GO:0031012">
    <property type="term" value="C:extracellular matrix"/>
    <property type="evidence" value="ECO:0007669"/>
    <property type="project" value="InterPro"/>
</dbReference>
<keyword evidence="8" id="KW-0482">Metalloprotease</keyword>
<dbReference type="PANTHER" id="PTHR10201">
    <property type="entry name" value="MATRIX METALLOPROTEINASE"/>
    <property type="match status" value="1"/>
</dbReference>
<dbReference type="GO" id="GO:0030198">
    <property type="term" value="P:extracellular matrix organization"/>
    <property type="evidence" value="ECO:0007669"/>
    <property type="project" value="TreeGrafter"/>
</dbReference>
<dbReference type="InterPro" id="IPR033739">
    <property type="entry name" value="M10A_MMP"/>
</dbReference>
<dbReference type="RefSeq" id="YP_009121819.1">
    <property type="nucleotide sequence ID" value="NC_026511.1"/>
</dbReference>
<comment type="cofactor">
    <cofactor evidence="1">
        <name>Zn(2+)</name>
        <dbReference type="ChEBI" id="CHEBI:29105"/>
    </cofactor>
</comment>
<proteinExistence type="inferred from homology"/>
<dbReference type="EMBL" id="KM371112">
    <property type="protein sequence ID" value="AJK91695.1"/>
    <property type="molecule type" value="Genomic_DNA"/>
</dbReference>
<keyword evidence="11" id="KW-1185">Reference proteome</keyword>
<evidence type="ECO:0000313" key="11">
    <source>
        <dbReference type="Proteomes" id="UP000201335"/>
    </source>
</evidence>
<dbReference type="InterPro" id="IPR021190">
    <property type="entry name" value="Pept_M10A"/>
</dbReference>
<dbReference type="PRINTS" id="PR00138">
    <property type="entry name" value="MATRIXIN"/>
</dbReference>
<sequence>MRMYRCKMKLLCVLFVWCVVVVCGGRFHHHKPSEETTTTEEQFDLSRLQFENEEQRREFKRVLNNINSTRGSGTYLKINLTEPVASANRSTFRFPLFHDDDDAADDTPVIHKIWYRRRVKRFTVDQQMAWYDSNITWSLFTQLLPFTRDVVVKELTDAFYMWENTTTWRNQTMLRFIQLPDNDTSANIKIHFERGDHNDSFPFDGPNGVMAHTFLPPYGRIHFDADEEWNLRYENNTIPEDGISLFLVAAHEIGHALGFYHSSVRKAIMFSFYNSANYKLTVDDLNGLNQLYSDNPFRTTTTTTTTTTTAPFTTTAKPVIKPMNSRNLIFERVLPLWLWRHSLTKRDECVAPPSNLMMLGDRLHLMVAGKVWSYDKNGTIHYQGVPLMSLWHDLCNADAMVAIDNVVIATYKNVWYEYDDKGVLMYVGRVQDVLDDVTRVDTFVLERDDDNMPRLYATYGNKFYVLDLATRHTVYSGPLHHKFRGVGARMDYFVHFPDSQTQLVGLARGVWSVRVIAVDPVLGNVYQAVKGVQRLLQQC</sequence>
<reference evidence="10 11" key="1">
    <citation type="journal article" date="2015" name="Viruses">
        <title>The complete sequence of the first Spodoptera frugiperda Betabaculovirus genome: a natural multiple recombinant virus.</title>
        <authorList>
            <person name="Cuartas P.E."/>
            <person name="Barrera G.P."/>
            <person name="Belaich M.N."/>
            <person name="Barreto E."/>
            <person name="Ghiringhelli P.D."/>
            <person name="Villamizar L.F."/>
        </authorList>
    </citation>
    <scope>NUCLEOTIDE SEQUENCE [LARGE SCALE GENOMIC DNA]</scope>
    <source>
        <strain evidence="10">VG008</strain>
    </source>
</reference>
<evidence type="ECO:0000256" key="4">
    <source>
        <dbReference type="ARBA" id="ARBA00022723"/>
    </source>
</evidence>
<keyword evidence="5" id="KW-0732">Signal</keyword>
<name>A0A0C5B309_9BBAC</name>
<evidence type="ECO:0000256" key="6">
    <source>
        <dbReference type="ARBA" id="ARBA00022801"/>
    </source>
</evidence>
<dbReference type="GeneID" id="23632036"/>
<dbReference type="GO" id="GO:0030574">
    <property type="term" value="P:collagen catabolic process"/>
    <property type="evidence" value="ECO:0007669"/>
    <property type="project" value="TreeGrafter"/>
</dbReference>
<dbReference type="SMART" id="SM00235">
    <property type="entry name" value="ZnMc"/>
    <property type="match status" value="1"/>
</dbReference>
<dbReference type="Proteomes" id="UP000201335">
    <property type="component" value="Segment"/>
</dbReference>
<dbReference type="KEGG" id="vg:23632036"/>
<dbReference type="OrthoDB" id="4353at10239"/>
<keyword evidence="6" id="KW-0378">Hydrolase</keyword>
<dbReference type="InterPro" id="IPR036375">
    <property type="entry name" value="Hemopexin-like_dom_sf"/>
</dbReference>
<dbReference type="GO" id="GO:0004222">
    <property type="term" value="F:metalloendopeptidase activity"/>
    <property type="evidence" value="ECO:0007669"/>
    <property type="project" value="InterPro"/>
</dbReference>
<organism evidence="10 11">
    <name type="scientific">Spodoptera frugiperda granulovirus</name>
    <dbReference type="NCBI Taxonomy" id="307454"/>
    <lineage>
        <taxon>Viruses</taxon>
        <taxon>Viruses incertae sedis</taxon>
        <taxon>Naldaviricetes</taxon>
        <taxon>Lefavirales</taxon>
        <taxon>Baculoviridae</taxon>
        <taxon>Betabaculovirus</taxon>
        <taxon>Betabaculovirus spofrugiperdae</taxon>
    </lineage>
</organism>
<keyword evidence="3" id="KW-0645">Protease</keyword>